<feature type="compositionally biased region" description="Polar residues" evidence="3">
    <location>
        <begin position="57"/>
        <end position="66"/>
    </location>
</feature>
<dbReference type="EMBL" id="JAUJLE010000796">
    <property type="protein sequence ID" value="KAK0950656.1"/>
    <property type="molecule type" value="Genomic_DNA"/>
</dbReference>
<dbReference type="GO" id="GO:0031490">
    <property type="term" value="F:chromatin DNA binding"/>
    <property type="evidence" value="ECO:0007669"/>
    <property type="project" value="TreeGrafter"/>
</dbReference>
<keyword evidence="1" id="KW-0805">Transcription regulation</keyword>
<reference evidence="4" key="1">
    <citation type="submission" date="2023-06" db="EMBL/GenBank/DDBJ databases">
        <title>Black Yeasts Isolated from many extreme environments.</title>
        <authorList>
            <person name="Coleine C."/>
            <person name="Stajich J.E."/>
            <person name="Selbmann L."/>
        </authorList>
    </citation>
    <scope>NUCLEOTIDE SEQUENCE</scope>
    <source>
        <strain evidence="4">CCFEE 5200</strain>
    </source>
</reference>
<evidence type="ECO:0000256" key="1">
    <source>
        <dbReference type="ARBA" id="ARBA00023015"/>
    </source>
</evidence>
<dbReference type="PANTHER" id="PTHR22597">
    <property type="entry name" value="POLYCOMB GROUP PROTEIN"/>
    <property type="match status" value="1"/>
</dbReference>
<feature type="compositionally biased region" description="Basic residues" evidence="3">
    <location>
        <begin position="197"/>
        <end position="209"/>
    </location>
</feature>
<sequence>MSAGVLGRSCGLRHQFGGLILKLASRVPPLCSKGTRDTASKDAVPERCDNSARQNKEQPPNCESGNTYGGKRNRGTIFTRTPNKVHDWPEDDDMLDDDGEEGVVYDEDVDEEAEEDAGTPAQDEDGAEDDGDAPPTVTAMPARRRGRGRGRGSGIGRRSARDYGTPQPHDGDGEEGSESGTPFRRRRGGRPEGSARGRGRGGFRGRRRGALQAEAPRQVIDKNGRALDVVDEEVQVDDDEEGNTKVDAKGNLQGGRDYRVRTFKILGKEDRLYMLSTEPARCCGFRDSYLFFAKHPKLWKVLLAEEEKKDLIDRDILPSSYKGRNIGVVTARSVYREFGAKIIVGGRRVIDDYKVALARANGEVEGELADPEDRIPVNKGDYDRNRYVAWFGASEVYRIAAQGAVPGKPGPMGKRRTNVTVGNWQYMHAREASRFNTFAAAARRSNLDGVYDAHTNMMFYPQIMQPTHARWEQIPPPLSTAIIPQHQNLTANRHHLTNGTTPHENSADNAADDLRAPDQLREPTLFPPIPPIISRNFAVIDTHFLSPALTNPSHPGPTGPNGSNGPNSTTLDPSTGGAGLSGISDDILAELPAECRVAFETAKRAEMGWKGLWGREAEVGLRPRGGLGVGLSGFPV</sequence>
<keyword evidence="2" id="KW-0804">Transcription</keyword>
<feature type="region of interest" description="Disordered" evidence="3">
    <location>
        <begin position="30"/>
        <end position="214"/>
    </location>
</feature>
<protein>
    <submittedName>
        <fullName evidence="4">Chromatin structure-remodeling complex subunit RSC7</fullName>
    </submittedName>
</protein>
<evidence type="ECO:0000313" key="4">
    <source>
        <dbReference type="EMBL" id="KAK0950656.1"/>
    </source>
</evidence>
<dbReference type="Pfam" id="PF08624">
    <property type="entry name" value="CRC_subunit"/>
    <property type="match status" value="1"/>
</dbReference>
<feature type="region of interest" description="Disordered" evidence="3">
    <location>
        <begin position="548"/>
        <end position="581"/>
    </location>
</feature>
<gene>
    <name evidence="4" type="primary">NPL6_3</name>
    <name evidence="4" type="ORF">LTR91_025510</name>
</gene>
<name>A0AAN6GZ48_9PEZI</name>
<proteinExistence type="predicted"/>
<feature type="compositionally biased region" description="Acidic residues" evidence="3">
    <location>
        <begin position="89"/>
        <end position="132"/>
    </location>
</feature>
<evidence type="ECO:0000313" key="5">
    <source>
        <dbReference type="Proteomes" id="UP001175353"/>
    </source>
</evidence>
<evidence type="ECO:0000256" key="2">
    <source>
        <dbReference type="ARBA" id="ARBA00023163"/>
    </source>
</evidence>
<feature type="compositionally biased region" description="Low complexity" evidence="3">
    <location>
        <begin position="560"/>
        <end position="570"/>
    </location>
</feature>
<dbReference type="GO" id="GO:0016586">
    <property type="term" value="C:RSC-type complex"/>
    <property type="evidence" value="ECO:0007669"/>
    <property type="project" value="TreeGrafter"/>
</dbReference>
<dbReference type="InterPro" id="IPR013933">
    <property type="entry name" value="CRC_Rsc7/Swp82"/>
</dbReference>
<comment type="caution">
    <text evidence="4">The sequence shown here is derived from an EMBL/GenBank/DDBJ whole genome shotgun (WGS) entry which is preliminary data.</text>
</comment>
<evidence type="ECO:0000256" key="3">
    <source>
        <dbReference type="SAM" id="MobiDB-lite"/>
    </source>
</evidence>
<dbReference type="Proteomes" id="UP001175353">
    <property type="component" value="Unassembled WGS sequence"/>
</dbReference>
<accession>A0AAN6GZ48</accession>
<dbReference type="AlphaFoldDB" id="A0AAN6GZ48"/>
<feature type="compositionally biased region" description="Basic and acidic residues" evidence="3">
    <location>
        <begin position="34"/>
        <end position="56"/>
    </location>
</feature>
<keyword evidence="5" id="KW-1185">Reference proteome</keyword>
<dbReference type="PANTHER" id="PTHR22597:SF3">
    <property type="entry name" value="CHROMATIN STRUCTURE-REMODELING COMPLEX SUBUNIT RSC7"/>
    <property type="match status" value="1"/>
</dbReference>
<organism evidence="4 5">
    <name type="scientific">Friedmanniomyces endolithicus</name>
    <dbReference type="NCBI Taxonomy" id="329885"/>
    <lineage>
        <taxon>Eukaryota</taxon>
        <taxon>Fungi</taxon>
        <taxon>Dikarya</taxon>
        <taxon>Ascomycota</taxon>
        <taxon>Pezizomycotina</taxon>
        <taxon>Dothideomycetes</taxon>
        <taxon>Dothideomycetidae</taxon>
        <taxon>Mycosphaerellales</taxon>
        <taxon>Teratosphaeriaceae</taxon>
        <taxon>Friedmanniomyces</taxon>
    </lineage>
</organism>